<sequence length="157" mass="17476">SAAQTEAGRHSNQDSGNTCQTLEEDTQGMQKRKTTAREESQRHLRLPSLIMGSLQPYYSHLTGRAQYVRLQHCVLTRVASNTGAPQGTVLSPFLFTLYTADFNYNTSNWNSMPRSPSLSTPSGDLTRATAPLFTAGISCSPYERCYLRSDHDVPRMN</sequence>
<dbReference type="EMBL" id="CM041537">
    <property type="protein sequence ID" value="KAI3369731.1"/>
    <property type="molecule type" value="Genomic_DNA"/>
</dbReference>
<dbReference type="Proteomes" id="UP000831701">
    <property type="component" value="Chromosome 7"/>
</dbReference>
<keyword evidence="2" id="KW-1185">Reference proteome</keyword>
<protein>
    <submittedName>
        <fullName evidence="1">Uncharacterized protein</fullName>
    </submittedName>
</protein>
<organism evidence="1 2">
    <name type="scientific">Scortum barcoo</name>
    <name type="common">barcoo grunter</name>
    <dbReference type="NCBI Taxonomy" id="214431"/>
    <lineage>
        <taxon>Eukaryota</taxon>
        <taxon>Metazoa</taxon>
        <taxon>Chordata</taxon>
        <taxon>Craniata</taxon>
        <taxon>Vertebrata</taxon>
        <taxon>Euteleostomi</taxon>
        <taxon>Actinopterygii</taxon>
        <taxon>Neopterygii</taxon>
        <taxon>Teleostei</taxon>
        <taxon>Neoteleostei</taxon>
        <taxon>Acanthomorphata</taxon>
        <taxon>Eupercaria</taxon>
        <taxon>Centrarchiformes</taxon>
        <taxon>Terapontoidei</taxon>
        <taxon>Terapontidae</taxon>
        <taxon>Scortum</taxon>
    </lineage>
</organism>
<evidence type="ECO:0000313" key="1">
    <source>
        <dbReference type="EMBL" id="KAI3369731.1"/>
    </source>
</evidence>
<name>A0ACB8WPH8_9TELE</name>
<accession>A0ACB8WPH8</accession>
<evidence type="ECO:0000313" key="2">
    <source>
        <dbReference type="Proteomes" id="UP000831701"/>
    </source>
</evidence>
<gene>
    <name evidence="1" type="ORF">L3Q82_024399</name>
</gene>
<comment type="caution">
    <text evidence="1">The sequence shown here is derived from an EMBL/GenBank/DDBJ whole genome shotgun (WGS) entry which is preliminary data.</text>
</comment>
<proteinExistence type="predicted"/>
<reference evidence="1" key="1">
    <citation type="submission" date="2022-04" db="EMBL/GenBank/DDBJ databases">
        <title>Jade perch genome.</title>
        <authorList>
            <person name="Chao B."/>
        </authorList>
    </citation>
    <scope>NUCLEOTIDE SEQUENCE</scope>
    <source>
        <strain evidence="1">CB-2022</strain>
    </source>
</reference>
<feature type="non-terminal residue" evidence="1">
    <location>
        <position position="1"/>
    </location>
</feature>